<reference evidence="2 3" key="1">
    <citation type="submission" date="2020-07" db="EMBL/GenBank/DDBJ databases">
        <title>Telomere length de novo assembly of all 7 chromosomes of the fungus, Metarhizium brunneum, using a novel assembly pipeline.</title>
        <authorList>
            <person name="Saud z."/>
            <person name="Kortsinoglou A."/>
            <person name="Kouvelis V.N."/>
            <person name="Butt T.M."/>
        </authorList>
    </citation>
    <scope>NUCLEOTIDE SEQUENCE [LARGE SCALE GENOMIC DNA]</scope>
    <source>
        <strain evidence="2 3">4556</strain>
    </source>
</reference>
<keyword evidence="3" id="KW-1185">Reference proteome</keyword>
<evidence type="ECO:0000256" key="1">
    <source>
        <dbReference type="SAM" id="MobiDB-lite"/>
    </source>
</evidence>
<evidence type="ECO:0000313" key="3">
    <source>
        <dbReference type="Proteomes" id="UP000510686"/>
    </source>
</evidence>
<name>A0A7D5YVY9_9HYPO</name>
<organism evidence="2 3">
    <name type="scientific">Metarhizium brunneum</name>
    <dbReference type="NCBI Taxonomy" id="500148"/>
    <lineage>
        <taxon>Eukaryota</taxon>
        <taxon>Fungi</taxon>
        <taxon>Dikarya</taxon>
        <taxon>Ascomycota</taxon>
        <taxon>Pezizomycotina</taxon>
        <taxon>Sordariomycetes</taxon>
        <taxon>Hypocreomycetidae</taxon>
        <taxon>Hypocreales</taxon>
        <taxon>Clavicipitaceae</taxon>
        <taxon>Metarhizium</taxon>
    </lineage>
</organism>
<dbReference type="RefSeq" id="XP_065987254.1">
    <property type="nucleotide sequence ID" value="XM_066131059.1"/>
</dbReference>
<feature type="region of interest" description="Disordered" evidence="1">
    <location>
        <begin position="1"/>
        <end position="51"/>
    </location>
</feature>
<dbReference type="EMBL" id="CP058935">
    <property type="protein sequence ID" value="QLI71482.1"/>
    <property type="molecule type" value="Genomic_DNA"/>
</dbReference>
<dbReference type="AlphaFoldDB" id="A0A7D5YVY9"/>
<feature type="compositionally biased region" description="Acidic residues" evidence="1">
    <location>
        <begin position="1"/>
        <end position="13"/>
    </location>
</feature>
<accession>A0A7D5YVY9</accession>
<proteinExistence type="predicted"/>
<feature type="compositionally biased region" description="Low complexity" evidence="1">
    <location>
        <begin position="30"/>
        <end position="51"/>
    </location>
</feature>
<protein>
    <submittedName>
        <fullName evidence="2">Uncharacterized protein</fullName>
    </submittedName>
</protein>
<sequence length="65" mass="7070">MREDDDVMEEDERWDLVHGRQTGEANGRPASGSETSGRRSSSSAAAAAASISRLRSVNPKMMECE</sequence>
<dbReference type="Proteomes" id="UP000510686">
    <property type="component" value="Chromosome 4"/>
</dbReference>
<evidence type="ECO:0000313" key="2">
    <source>
        <dbReference type="EMBL" id="QLI71482.1"/>
    </source>
</evidence>
<gene>
    <name evidence="2" type="ORF">G6M90_00g076640</name>
</gene>
<dbReference type="KEGG" id="mbrn:90967986"/>
<dbReference type="GeneID" id="90967986"/>